<dbReference type="AlphaFoldDB" id="X1UJ82"/>
<feature type="non-terminal residue" evidence="2">
    <location>
        <position position="189"/>
    </location>
</feature>
<accession>X1UJ82</accession>
<protein>
    <recommendedName>
        <fullName evidence="1">Nucleoside phosphorylase domain-containing protein</fullName>
    </recommendedName>
</protein>
<dbReference type="InterPro" id="IPR000845">
    <property type="entry name" value="Nucleoside_phosphorylase_d"/>
</dbReference>
<proteinExistence type="predicted"/>
<dbReference type="InterPro" id="IPR035994">
    <property type="entry name" value="Nucleoside_phosphorylase_sf"/>
</dbReference>
<dbReference type="GO" id="GO:0005829">
    <property type="term" value="C:cytosol"/>
    <property type="evidence" value="ECO:0007669"/>
    <property type="project" value="TreeGrafter"/>
</dbReference>
<dbReference type="Gene3D" id="3.40.50.1580">
    <property type="entry name" value="Nucleoside phosphorylase domain"/>
    <property type="match status" value="1"/>
</dbReference>
<dbReference type="GO" id="GO:0019284">
    <property type="term" value="P:L-methionine salvage from S-adenosylmethionine"/>
    <property type="evidence" value="ECO:0007669"/>
    <property type="project" value="TreeGrafter"/>
</dbReference>
<dbReference type="EMBL" id="BARW01037705">
    <property type="protein sequence ID" value="GAJ17503.1"/>
    <property type="molecule type" value="Genomic_DNA"/>
</dbReference>
<dbReference type="GO" id="GO:0008782">
    <property type="term" value="F:adenosylhomocysteine nucleosidase activity"/>
    <property type="evidence" value="ECO:0007669"/>
    <property type="project" value="TreeGrafter"/>
</dbReference>
<evidence type="ECO:0000313" key="2">
    <source>
        <dbReference type="EMBL" id="GAJ17503.1"/>
    </source>
</evidence>
<dbReference type="SUPFAM" id="SSF53167">
    <property type="entry name" value="Purine and uridine phosphorylases"/>
    <property type="match status" value="1"/>
</dbReference>
<dbReference type="GO" id="GO:0009116">
    <property type="term" value="P:nucleoside metabolic process"/>
    <property type="evidence" value="ECO:0007669"/>
    <property type="project" value="InterPro"/>
</dbReference>
<comment type="caution">
    <text evidence="2">The sequence shown here is derived from an EMBL/GenBank/DDBJ whole genome shotgun (WGS) entry which is preliminary data.</text>
</comment>
<dbReference type="PANTHER" id="PTHR46832:SF1">
    <property type="entry name" value="5'-METHYLTHIOADENOSINE_S-ADENOSYLHOMOCYSTEINE NUCLEOSIDASE"/>
    <property type="match status" value="1"/>
</dbReference>
<sequence>CPCDIEYQSCKEILKLHNETELAGRLISSRREKDVEVIAIQAGPGKIQCASATQLIIDKFEPDFIFDVGASGSLSEKLNINDIVCGEYSFEYDVCPVDDLTKIPDELKTSTVLNKVSSKEVLKEFSNLAKENMGSIIKIGNIASGEKDVKSKELRQELHHELGAIACNWETSSVLKTAQLNGIKSFSFR</sequence>
<feature type="non-terminal residue" evidence="2">
    <location>
        <position position="1"/>
    </location>
</feature>
<dbReference type="PANTHER" id="PTHR46832">
    <property type="entry name" value="5'-METHYLTHIOADENOSINE/S-ADENOSYLHOMOCYSTEINE NUCLEOSIDASE"/>
    <property type="match status" value="1"/>
</dbReference>
<gene>
    <name evidence="2" type="ORF">S12H4_58127</name>
</gene>
<dbReference type="GO" id="GO:0008930">
    <property type="term" value="F:methylthioadenosine nucleosidase activity"/>
    <property type="evidence" value="ECO:0007669"/>
    <property type="project" value="TreeGrafter"/>
</dbReference>
<dbReference type="Pfam" id="PF01048">
    <property type="entry name" value="PNP_UDP_1"/>
    <property type="match status" value="1"/>
</dbReference>
<organism evidence="2">
    <name type="scientific">marine sediment metagenome</name>
    <dbReference type="NCBI Taxonomy" id="412755"/>
    <lineage>
        <taxon>unclassified sequences</taxon>
        <taxon>metagenomes</taxon>
        <taxon>ecological metagenomes</taxon>
    </lineage>
</organism>
<feature type="domain" description="Nucleoside phosphorylase" evidence="1">
    <location>
        <begin position="22"/>
        <end position="188"/>
    </location>
</feature>
<evidence type="ECO:0000259" key="1">
    <source>
        <dbReference type="Pfam" id="PF01048"/>
    </source>
</evidence>
<dbReference type="CDD" id="cd09008">
    <property type="entry name" value="MTAN"/>
    <property type="match status" value="1"/>
</dbReference>
<name>X1UJ82_9ZZZZ</name>
<reference evidence="2" key="1">
    <citation type="journal article" date="2014" name="Front. Microbiol.">
        <title>High frequency of phylogenetically diverse reductive dehalogenase-homologous genes in deep subseafloor sedimentary metagenomes.</title>
        <authorList>
            <person name="Kawai M."/>
            <person name="Futagami T."/>
            <person name="Toyoda A."/>
            <person name="Takaki Y."/>
            <person name="Nishi S."/>
            <person name="Hori S."/>
            <person name="Arai W."/>
            <person name="Tsubouchi T."/>
            <person name="Morono Y."/>
            <person name="Uchiyama I."/>
            <person name="Ito T."/>
            <person name="Fujiyama A."/>
            <person name="Inagaki F."/>
            <person name="Takami H."/>
        </authorList>
    </citation>
    <scope>NUCLEOTIDE SEQUENCE</scope>
    <source>
        <strain evidence="2">Expedition CK06-06</strain>
    </source>
</reference>